<dbReference type="GO" id="GO:0005886">
    <property type="term" value="C:plasma membrane"/>
    <property type="evidence" value="ECO:0007669"/>
    <property type="project" value="UniProtKB-SubCell"/>
</dbReference>
<evidence type="ECO:0000313" key="10">
    <source>
        <dbReference type="EMBL" id="MBB3206801.1"/>
    </source>
</evidence>
<dbReference type="AlphaFoldDB" id="A0A7W5DYD9"/>
<evidence type="ECO:0000256" key="9">
    <source>
        <dbReference type="SAM" id="Phobius"/>
    </source>
</evidence>
<reference evidence="10 11" key="1">
    <citation type="submission" date="2020-08" db="EMBL/GenBank/DDBJ databases">
        <title>Genomic Encyclopedia of Type Strains, Phase III (KMG-III): the genomes of soil and plant-associated and newly described type strains.</title>
        <authorList>
            <person name="Whitman W."/>
        </authorList>
    </citation>
    <scope>NUCLEOTIDE SEQUENCE [LARGE SCALE GENOMIC DNA]</scope>
    <source>
        <strain evidence="10 11">CECT 8075</strain>
    </source>
</reference>
<evidence type="ECO:0000256" key="2">
    <source>
        <dbReference type="ARBA" id="ARBA00009773"/>
    </source>
</evidence>
<evidence type="ECO:0000256" key="1">
    <source>
        <dbReference type="ARBA" id="ARBA00004651"/>
    </source>
</evidence>
<dbReference type="PANTHER" id="PTHR21716:SF53">
    <property type="entry name" value="PERMEASE PERM-RELATED"/>
    <property type="match status" value="1"/>
</dbReference>
<keyword evidence="6 9" id="KW-1133">Transmembrane helix</keyword>
<feature type="transmembrane region" description="Helical" evidence="9">
    <location>
        <begin position="63"/>
        <end position="83"/>
    </location>
</feature>
<feature type="transmembrane region" description="Helical" evidence="9">
    <location>
        <begin position="33"/>
        <end position="51"/>
    </location>
</feature>
<dbReference type="EMBL" id="JACHXU010000007">
    <property type="protein sequence ID" value="MBB3206801.1"/>
    <property type="molecule type" value="Genomic_DNA"/>
</dbReference>
<sequence>MKRTNSELATIAAVAQLLAVVLTVAALFFARDVFIPLSLGLLLSFLLSPIVNRLQRIGVPNLAAVVATATIAFVLLAGGFTLLGRELTTLVGDLPKHKDELVEKARSFAGLTTGMGGTLNELADEVSEAMEAEPESANAAASKTPPIDEQATADLLPESDSASYATMFQRWTDKVFPAEKTTAETNPNDGSSPKSPLYIQPVKDDLPLATWATTAGTVLGPLATAGLVTVFALFMLIHREDLRDRIIAVISHGDYVTTTEALDEVGNRISRYLIAQTAINTSYGIVLAIGLSVIGITMTEDGAFPNAVLWGVMATCLRFVPYIGPTAAAIFPLAIALSVFPGYSVFIAVLALIVTMELFSNNVVEPWLYGTSTGISAVAVIVAAVFWGWLWGPVGLLLSTPLTVCLVVLGRHVPRFRVMATLLGEEVDISPSLRFYQRLLVGDQHRAAELLNTQLAESTFGQTCDDVLVPVMKRIRKDHNAERLSDADANRLFALTGGLIDKLQKQHASEADDSDNEDSIDNPPSVVGCASHHFSESLVLNLLRYGGKGTYQLNSVDDESLPQEVGKHVADLSPAVVVIVVLPKGGTPQASFLCRTIRGEGYRGPIIIACLGKFKNFDTLFVKFRKAGATSVTTSYSQTRAKIESFVLRQNSATRSQTTLIA</sequence>
<accession>A0A7W5DYD9</accession>
<feature type="transmembrane region" description="Helical" evidence="9">
    <location>
        <begin position="218"/>
        <end position="237"/>
    </location>
</feature>
<comment type="similarity">
    <text evidence="2">Belongs to the autoinducer-2 exporter (AI-2E) (TC 2.A.86) family.</text>
</comment>
<dbReference type="Proteomes" id="UP000536179">
    <property type="component" value="Unassembled WGS sequence"/>
</dbReference>
<evidence type="ECO:0000256" key="7">
    <source>
        <dbReference type="ARBA" id="ARBA00023136"/>
    </source>
</evidence>
<comment type="subcellular location">
    <subcellularLocation>
        <location evidence="1">Cell membrane</location>
        <topology evidence="1">Multi-pass membrane protein</topology>
    </subcellularLocation>
</comment>
<keyword evidence="3" id="KW-0813">Transport</keyword>
<feature type="transmembrane region" description="Helical" evidence="9">
    <location>
        <begin position="278"/>
        <end position="298"/>
    </location>
</feature>
<keyword evidence="11" id="KW-1185">Reference proteome</keyword>
<keyword evidence="4" id="KW-1003">Cell membrane</keyword>
<evidence type="ECO:0000256" key="3">
    <source>
        <dbReference type="ARBA" id="ARBA00022448"/>
    </source>
</evidence>
<gene>
    <name evidence="10" type="ORF">FHS27_002613</name>
</gene>
<comment type="caution">
    <text evidence="10">The sequence shown here is derived from an EMBL/GenBank/DDBJ whole genome shotgun (WGS) entry which is preliminary data.</text>
</comment>
<dbReference type="InterPro" id="IPR002549">
    <property type="entry name" value="AI-2E-like"/>
</dbReference>
<evidence type="ECO:0000313" key="11">
    <source>
        <dbReference type="Proteomes" id="UP000536179"/>
    </source>
</evidence>
<feature type="compositionally biased region" description="Acidic residues" evidence="8">
    <location>
        <begin position="511"/>
        <end position="520"/>
    </location>
</feature>
<feature type="transmembrane region" description="Helical" evidence="9">
    <location>
        <begin position="396"/>
        <end position="413"/>
    </location>
</feature>
<keyword evidence="7 9" id="KW-0472">Membrane</keyword>
<name>A0A7W5DYD9_9BACT</name>
<evidence type="ECO:0000256" key="8">
    <source>
        <dbReference type="SAM" id="MobiDB-lite"/>
    </source>
</evidence>
<feature type="transmembrane region" description="Helical" evidence="9">
    <location>
        <begin position="329"/>
        <end position="355"/>
    </location>
</feature>
<dbReference type="Pfam" id="PF01594">
    <property type="entry name" value="AI-2E_transport"/>
    <property type="match status" value="2"/>
</dbReference>
<evidence type="ECO:0000256" key="4">
    <source>
        <dbReference type="ARBA" id="ARBA00022475"/>
    </source>
</evidence>
<feature type="region of interest" description="Disordered" evidence="8">
    <location>
        <begin position="505"/>
        <end position="525"/>
    </location>
</feature>
<organism evidence="10 11">
    <name type="scientific">Aporhodopirellula rubra</name>
    <dbReference type="NCBI Taxonomy" id="980271"/>
    <lineage>
        <taxon>Bacteria</taxon>
        <taxon>Pseudomonadati</taxon>
        <taxon>Planctomycetota</taxon>
        <taxon>Planctomycetia</taxon>
        <taxon>Pirellulales</taxon>
        <taxon>Pirellulaceae</taxon>
        <taxon>Aporhodopirellula</taxon>
    </lineage>
</organism>
<feature type="transmembrane region" description="Helical" evidence="9">
    <location>
        <begin position="367"/>
        <end position="390"/>
    </location>
</feature>
<keyword evidence="5 9" id="KW-0812">Transmembrane</keyword>
<evidence type="ECO:0000256" key="6">
    <source>
        <dbReference type="ARBA" id="ARBA00022989"/>
    </source>
</evidence>
<dbReference type="RefSeq" id="WP_184305220.1">
    <property type="nucleotide sequence ID" value="NZ_JACHXU010000007.1"/>
</dbReference>
<dbReference type="PANTHER" id="PTHR21716">
    <property type="entry name" value="TRANSMEMBRANE PROTEIN"/>
    <property type="match status" value="1"/>
</dbReference>
<evidence type="ECO:0000256" key="5">
    <source>
        <dbReference type="ARBA" id="ARBA00022692"/>
    </source>
</evidence>
<proteinExistence type="inferred from homology"/>
<protein>
    <submittedName>
        <fullName evidence="10">Putative PurR-regulated permease PerM</fullName>
    </submittedName>
</protein>